<keyword evidence="3" id="KW-1185">Reference proteome</keyword>
<dbReference type="PANTHER" id="PTHR47481:SF36">
    <property type="entry name" value="CCHC-TYPE DOMAIN-CONTAINING PROTEIN"/>
    <property type="match status" value="1"/>
</dbReference>
<evidence type="ECO:0000259" key="1">
    <source>
        <dbReference type="Pfam" id="PF22936"/>
    </source>
</evidence>
<accession>A0AAV8SZR5</accession>
<name>A0AAV8SZR5_9ROSI</name>
<reference evidence="2 3" key="1">
    <citation type="submission" date="2021-09" db="EMBL/GenBank/DDBJ databases">
        <title>Genomic insights and catalytic innovation underlie evolution of tropane alkaloids biosynthesis.</title>
        <authorList>
            <person name="Wang Y.-J."/>
            <person name="Tian T."/>
            <person name="Huang J.-P."/>
            <person name="Huang S.-X."/>
        </authorList>
    </citation>
    <scope>NUCLEOTIDE SEQUENCE [LARGE SCALE GENOMIC DNA]</scope>
    <source>
        <strain evidence="2">KIB-2018</strain>
        <tissue evidence="2">Leaf</tissue>
    </source>
</reference>
<dbReference type="InterPro" id="IPR054722">
    <property type="entry name" value="PolX-like_BBD"/>
</dbReference>
<feature type="domain" description="Retrovirus-related Pol polyprotein from transposon TNT 1-94-like beta-barrel" evidence="1">
    <location>
        <begin position="246"/>
        <end position="290"/>
    </location>
</feature>
<sequence length="295" mass="33384">MSYMQGQDMWEVVNGSKVTPSEAGDENSVLREWKIKAGKAMFALKTTVEEDVLEHIRYANTLKDAWDMFAKLFSKKNHTRLQLLESDLLSIYKLDLEAPIIETRVKRIIIHSLRLEFGGFVAAIQGWQTQPSLIEFENMLATLYANRSRWKKEDKEKSHRGEGCSHLGGVSKNHGSSKRFEGKCYNYDKKGHTVKDCWSKKRLVESNISASNSEEEWDVEALLAIDDEERALTTAISNQIDYEADWIIDSGCSNHMTGDKENLQNVSEYKGSRVVVIASNSKLPIAHVGNSVVPP</sequence>
<dbReference type="PANTHER" id="PTHR47481">
    <property type="match status" value="1"/>
</dbReference>
<comment type="caution">
    <text evidence="2">The sequence shown here is derived from an EMBL/GenBank/DDBJ whole genome shotgun (WGS) entry which is preliminary data.</text>
</comment>
<evidence type="ECO:0000313" key="3">
    <source>
        <dbReference type="Proteomes" id="UP001159364"/>
    </source>
</evidence>
<dbReference type="EMBL" id="JAIWQS010000007">
    <property type="protein sequence ID" value="KAJ8759956.1"/>
    <property type="molecule type" value="Genomic_DNA"/>
</dbReference>
<gene>
    <name evidence="2" type="ORF">K2173_010812</name>
</gene>
<proteinExistence type="predicted"/>
<dbReference type="Proteomes" id="UP001159364">
    <property type="component" value="Linkage Group LG07"/>
</dbReference>
<dbReference type="Pfam" id="PF22936">
    <property type="entry name" value="Pol_BBD"/>
    <property type="match status" value="1"/>
</dbReference>
<protein>
    <recommendedName>
        <fullName evidence="1">Retrovirus-related Pol polyprotein from transposon TNT 1-94-like beta-barrel domain-containing protein</fullName>
    </recommendedName>
</protein>
<dbReference type="AlphaFoldDB" id="A0AAV8SZR5"/>
<evidence type="ECO:0000313" key="2">
    <source>
        <dbReference type="EMBL" id="KAJ8759956.1"/>
    </source>
</evidence>
<organism evidence="2 3">
    <name type="scientific">Erythroxylum novogranatense</name>
    <dbReference type="NCBI Taxonomy" id="1862640"/>
    <lineage>
        <taxon>Eukaryota</taxon>
        <taxon>Viridiplantae</taxon>
        <taxon>Streptophyta</taxon>
        <taxon>Embryophyta</taxon>
        <taxon>Tracheophyta</taxon>
        <taxon>Spermatophyta</taxon>
        <taxon>Magnoliopsida</taxon>
        <taxon>eudicotyledons</taxon>
        <taxon>Gunneridae</taxon>
        <taxon>Pentapetalae</taxon>
        <taxon>rosids</taxon>
        <taxon>fabids</taxon>
        <taxon>Malpighiales</taxon>
        <taxon>Erythroxylaceae</taxon>
        <taxon>Erythroxylum</taxon>
    </lineage>
</organism>
<dbReference type="Pfam" id="PF14223">
    <property type="entry name" value="Retrotran_gag_2"/>
    <property type="match status" value="1"/>
</dbReference>